<feature type="chain" id="PRO_5042238252" description="Extracellular membrane protein CFEM domain-containing protein" evidence="1">
    <location>
        <begin position="21"/>
        <end position="122"/>
    </location>
</feature>
<dbReference type="EMBL" id="JAAAIL010000555">
    <property type="protein sequence ID" value="KAG0274849.1"/>
    <property type="molecule type" value="Genomic_DNA"/>
</dbReference>
<reference evidence="2" key="1">
    <citation type="journal article" date="2020" name="Fungal Divers.">
        <title>Resolving the Mortierellaceae phylogeny through synthesis of multi-gene phylogenetics and phylogenomics.</title>
        <authorList>
            <person name="Vandepol N."/>
            <person name="Liber J."/>
            <person name="Desiro A."/>
            <person name="Na H."/>
            <person name="Kennedy M."/>
            <person name="Barry K."/>
            <person name="Grigoriev I.V."/>
            <person name="Miller A.N."/>
            <person name="O'Donnell K."/>
            <person name="Stajich J.E."/>
            <person name="Bonito G."/>
        </authorList>
    </citation>
    <scope>NUCLEOTIDE SEQUENCE</scope>
    <source>
        <strain evidence="2">NRRL 28262</strain>
    </source>
</reference>
<keyword evidence="3" id="KW-1185">Reference proteome</keyword>
<keyword evidence="1" id="KW-0732">Signal</keyword>
<dbReference type="AlphaFoldDB" id="A0AAD4DD81"/>
<dbReference type="Proteomes" id="UP001194580">
    <property type="component" value="Unassembled WGS sequence"/>
</dbReference>
<sequence>MKFFTTLTLVLATISAVVLAQGSTPTDNGAPTPCMVCLQDSLQSLPACTSLKIVVGDMNPASDPAFAECLCSSLDGAWIDKCLSTCSQDIVSFKNAYPENIQGAGLICSGAKPTFVPASLAK</sequence>
<gene>
    <name evidence="2" type="ORF">BGZ95_009416</name>
</gene>
<evidence type="ECO:0000313" key="2">
    <source>
        <dbReference type="EMBL" id="KAG0274849.1"/>
    </source>
</evidence>
<evidence type="ECO:0000313" key="3">
    <source>
        <dbReference type="Proteomes" id="UP001194580"/>
    </source>
</evidence>
<accession>A0AAD4DD81</accession>
<organism evidence="2 3">
    <name type="scientific">Linnemannia exigua</name>
    <dbReference type="NCBI Taxonomy" id="604196"/>
    <lineage>
        <taxon>Eukaryota</taxon>
        <taxon>Fungi</taxon>
        <taxon>Fungi incertae sedis</taxon>
        <taxon>Mucoromycota</taxon>
        <taxon>Mortierellomycotina</taxon>
        <taxon>Mortierellomycetes</taxon>
        <taxon>Mortierellales</taxon>
        <taxon>Mortierellaceae</taxon>
        <taxon>Linnemannia</taxon>
    </lineage>
</organism>
<evidence type="ECO:0008006" key="4">
    <source>
        <dbReference type="Google" id="ProtNLM"/>
    </source>
</evidence>
<comment type="caution">
    <text evidence="2">The sequence shown here is derived from an EMBL/GenBank/DDBJ whole genome shotgun (WGS) entry which is preliminary data.</text>
</comment>
<feature type="signal peptide" evidence="1">
    <location>
        <begin position="1"/>
        <end position="20"/>
    </location>
</feature>
<protein>
    <recommendedName>
        <fullName evidence="4">Extracellular membrane protein CFEM domain-containing protein</fullName>
    </recommendedName>
</protein>
<name>A0AAD4DD81_9FUNG</name>
<evidence type="ECO:0000256" key="1">
    <source>
        <dbReference type="SAM" id="SignalP"/>
    </source>
</evidence>
<proteinExistence type="predicted"/>